<feature type="compositionally biased region" description="Gly residues" evidence="2">
    <location>
        <begin position="1361"/>
        <end position="1372"/>
    </location>
</feature>
<organism evidence="3 4">
    <name type="scientific">Micractinium conductrix</name>
    <dbReference type="NCBI Taxonomy" id="554055"/>
    <lineage>
        <taxon>Eukaryota</taxon>
        <taxon>Viridiplantae</taxon>
        <taxon>Chlorophyta</taxon>
        <taxon>core chlorophytes</taxon>
        <taxon>Trebouxiophyceae</taxon>
        <taxon>Chlorellales</taxon>
        <taxon>Chlorellaceae</taxon>
        <taxon>Chlorella clade</taxon>
        <taxon>Micractinium</taxon>
    </lineage>
</organism>
<feature type="region of interest" description="Disordered" evidence="2">
    <location>
        <begin position="1152"/>
        <end position="1183"/>
    </location>
</feature>
<dbReference type="EMBL" id="LHPF02000013">
    <property type="protein sequence ID" value="PSC71828.1"/>
    <property type="molecule type" value="Genomic_DNA"/>
</dbReference>
<keyword evidence="1" id="KW-0175">Coiled coil</keyword>
<feature type="region of interest" description="Disordered" evidence="2">
    <location>
        <begin position="765"/>
        <end position="858"/>
    </location>
</feature>
<feature type="compositionally biased region" description="Low complexity" evidence="2">
    <location>
        <begin position="1061"/>
        <end position="1074"/>
    </location>
</feature>
<feature type="compositionally biased region" description="Pro residues" evidence="2">
    <location>
        <begin position="1047"/>
        <end position="1060"/>
    </location>
</feature>
<dbReference type="Proteomes" id="UP000239649">
    <property type="component" value="Unassembled WGS sequence"/>
</dbReference>
<reference evidence="3 4" key="1">
    <citation type="journal article" date="2018" name="Plant J.">
        <title>Genome sequences of Chlorella sorokiniana UTEX 1602 and Micractinium conductrix SAG 241.80: implications to maltose excretion by a green alga.</title>
        <authorList>
            <person name="Arriola M.B."/>
            <person name="Velmurugan N."/>
            <person name="Zhang Y."/>
            <person name="Plunkett M.H."/>
            <person name="Hondzo H."/>
            <person name="Barney B.M."/>
        </authorList>
    </citation>
    <scope>NUCLEOTIDE SEQUENCE [LARGE SCALE GENOMIC DNA]</scope>
    <source>
        <strain evidence="3 4">SAG 241.80</strain>
    </source>
</reference>
<keyword evidence="4" id="KW-1185">Reference proteome</keyword>
<proteinExistence type="predicted"/>
<name>A0A2P6VCL2_9CHLO</name>
<evidence type="ECO:0000313" key="4">
    <source>
        <dbReference type="Proteomes" id="UP000239649"/>
    </source>
</evidence>
<gene>
    <name evidence="3" type="ORF">C2E20_4878</name>
</gene>
<evidence type="ECO:0000313" key="3">
    <source>
        <dbReference type="EMBL" id="PSC71828.1"/>
    </source>
</evidence>
<dbReference type="OrthoDB" id="512551at2759"/>
<feature type="compositionally biased region" description="Basic and acidic residues" evidence="2">
    <location>
        <begin position="897"/>
        <end position="907"/>
    </location>
</feature>
<feature type="coiled-coil region" evidence="1">
    <location>
        <begin position="728"/>
        <end position="758"/>
    </location>
</feature>
<feature type="compositionally biased region" description="Low complexity" evidence="2">
    <location>
        <begin position="975"/>
        <end position="990"/>
    </location>
</feature>
<evidence type="ECO:0000256" key="1">
    <source>
        <dbReference type="SAM" id="Coils"/>
    </source>
</evidence>
<feature type="compositionally biased region" description="Low complexity" evidence="2">
    <location>
        <begin position="1017"/>
        <end position="1046"/>
    </location>
</feature>
<feature type="compositionally biased region" description="Low complexity" evidence="2">
    <location>
        <begin position="1416"/>
        <end position="1436"/>
    </location>
</feature>
<feature type="region of interest" description="Disordered" evidence="2">
    <location>
        <begin position="1327"/>
        <end position="1372"/>
    </location>
</feature>
<comment type="caution">
    <text evidence="3">The sequence shown here is derived from an EMBL/GenBank/DDBJ whole genome shotgun (WGS) entry which is preliminary data.</text>
</comment>
<feature type="compositionally biased region" description="Gly residues" evidence="2">
    <location>
        <begin position="819"/>
        <end position="833"/>
    </location>
</feature>
<feature type="region of interest" description="Disordered" evidence="2">
    <location>
        <begin position="1388"/>
        <end position="1443"/>
    </location>
</feature>
<feature type="compositionally biased region" description="Basic and acidic residues" evidence="2">
    <location>
        <begin position="842"/>
        <end position="851"/>
    </location>
</feature>
<feature type="compositionally biased region" description="Low complexity" evidence="2">
    <location>
        <begin position="765"/>
        <end position="789"/>
    </location>
</feature>
<feature type="compositionally biased region" description="Low complexity" evidence="2">
    <location>
        <begin position="1152"/>
        <end position="1170"/>
    </location>
</feature>
<accession>A0A2P6VCL2</accession>
<feature type="region of interest" description="Disordered" evidence="2">
    <location>
        <begin position="891"/>
        <end position="1101"/>
    </location>
</feature>
<feature type="compositionally biased region" description="Low complexity" evidence="2">
    <location>
        <begin position="908"/>
        <end position="918"/>
    </location>
</feature>
<evidence type="ECO:0000256" key="2">
    <source>
        <dbReference type="SAM" id="MobiDB-lite"/>
    </source>
</evidence>
<feature type="compositionally biased region" description="Low complexity" evidence="2">
    <location>
        <begin position="1083"/>
        <end position="1101"/>
    </location>
</feature>
<protein>
    <submittedName>
        <fullName evidence="3">Uncharacterized protein</fullName>
    </submittedName>
</protein>
<sequence>MAGKSQQAGETAQREALLRVHQKLTELCGDDTSYGDAFEAYMLHAGGRLEGDRGPEAAATAVLAAAVFAINAQQEPGAPAALRSMLAPAASVAAAVVSHAHTQKPPARLALSGLMGALAALLLDCSKADLATFAAELATVEAALRCAVAAGAAATQRGNAAQRSTLWGELLPAAFKAIRKLDDMDEHALLQGERWAFVRACGSLLALALSATENLRLDVSLSDALAPLDRQEVAQGAVTLAHQLGCCYRDRLGKEPPPTEEEQGKLGQVLGWLSKALQLLSLLLQHGGQMEAFLDDGGVMSLCLHLAKYPTLHAQLPASHAAHAVDCQVVELLTYALNNSKRARELLSEGDQGGGGSGIKILLAALAAAPGLQTLLADAVVHSQLARWTFKRSLLKCLEAAVLTTSDHRKEILANDGVAVIVRSCRWRPHDAAFRPKQEAQLVRANPAFVRGIAGNAFSCLCIASQNLDDDKSYWNQVASKLAEATSADELMGYHKWMPGGQDPAQVLLNADKLSCSWGLHTALWRLLHPLTYNNKEQRAVFAANPDYIKTAAAALTLPNSDEALTKGRVCAFKPTVMYILYNAAIIDDACRKLQLQMWVHERALELLCQSFQMAGEQDRRILKAAATSKRSKGSAATTATTAATGAKDAKTFQAGVGGQADAASLLLEGLLLKTDADTRSLCRELVQQGKLAAVQKALNNRIGSSYSESTLQTAERSFLKVLRHAEQAVAEQRQQQLQQAAAEAERLATELLAAEEAATAKRAARAAKLQQRQRAAKAAAALHPSSSSSDEDEGAAARGRASRGDGGGGAASTAGKSTAGGGAASSGDGATGGSAATTPEQQREKERAAREAAASKLAEQQQGYQRLLQEWEAAETAAAAEAAAVVAAKKRSKKQQQREKAREKKAAAAAVKSGSAASTPVTSPKAARGGGAPSGAKVIAVPLNGARGGAGTARLGSPEAASVRAAPGRPPGSAPAAASLASRPASAGSQAAPRQPGAPMSFAAAAASGTGQTVGPSPAALAAQAQAAQAAQAQAAQAAPAQAADAPPPTPPRPPPVPAAAPASRASTPAATPLLLSPQRPPLGAAGSAVPAAHPAATPPRVLRTTSAPALPSMGAAAPVSAPASTAPSVAASPQRSLFADMLLVAPAHAHAPAGSAPQSGAPSGVASPTQQSLHMHAGTPLPGSQLSGGYGYAGLAGLLQQQPGGYLSAQHSGGSGGAPQGLGSLTPSALEAALMSKARASQGGGPPEEDGLGLLPFAVAEAALFDDSPAGAHALPLAVADFVLGDGGDYGGMRGGGGGGGHAAAGGLRDSQGSDFSDILAQMLPGGSPLKPHHPKGRGGAPPAMLNGTTMHPRQASAGDGGALFGGGGGPLDRQQLSLAAAAAWGPAGGHSTHSSLDSAAGGALAAGGGGQAVGKDGMPAGAGPAASGDSSEALLPGLGRYPLADGGSTADSWQHRRQLPILTAREQRLI</sequence>